<dbReference type="Gene3D" id="3.40.50.1820">
    <property type="entry name" value="alpha/beta hydrolase"/>
    <property type="match status" value="1"/>
</dbReference>
<reference evidence="5 6" key="1">
    <citation type="journal article" date="2022" name="Gigascience">
        <title>A chromosome-level genome assembly and annotation of the desert horned lizard, Phrynosoma platyrhinos, provides insight into chromosomal rearrangements among reptiles.</title>
        <authorList>
            <person name="Koochekian N."/>
            <person name="Ascanio A."/>
            <person name="Farleigh K."/>
            <person name="Card D.C."/>
            <person name="Schield D.R."/>
            <person name="Castoe T.A."/>
            <person name="Jezkova T."/>
        </authorList>
    </citation>
    <scope>NUCLEOTIDE SEQUENCE [LARGE SCALE GENOMIC DNA]</scope>
    <source>
        <strain evidence="5">NK-2021</strain>
    </source>
</reference>
<dbReference type="PANTHER" id="PTHR43918:SF4">
    <property type="entry name" value="CARBOXYLIC ESTER HYDROLASE"/>
    <property type="match status" value="1"/>
</dbReference>
<comment type="similarity">
    <text evidence="1">Belongs to the type-B carboxylesterase/lipase family.</text>
</comment>
<keyword evidence="3" id="KW-0378">Hydrolase</keyword>
<dbReference type="InterPro" id="IPR050654">
    <property type="entry name" value="AChE-related_enzymes"/>
</dbReference>
<name>A0ABQ7TL22_PHRPL</name>
<proteinExistence type="inferred from homology"/>
<feature type="domain" description="Carboxylesterase type B" evidence="4">
    <location>
        <begin position="2"/>
        <end position="230"/>
    </location>
</feature>
<keyword evidence="6" id="KW-1185">Reference proteome</keyword>
<dbReference type="Pfam" id="PF00135">
    <property type="entry name" value="COesterase"/>
    <property type="match status" value="1"/>
</dbReference>
<comment type="caution">
    <text evidence="5">The sequence shown here is derived from an EMBL/GenBank/DDBJ whole genome shotgun (WGS) entry which is preliminary data.</text>
</comment>
<dbReference type="PANTHER" id="PTHR43918">
    <property type="entry name" value="ACETYLCHOLINESTERASE"/>
    <property type="match status" value="1"/>
</dbReference>
<evidence type="ECO:0000313" key="6">
    <source>
        <dbReference type="Proteomes" id="UP000826234"/>
    </source>
</evidence>
<dbReference type="Proteomes" id="UP000826234">
    <property type="component" value="Unassembled WGS sequence"/>
</dbReference>
<protein>
    <recommendedName>
        <fullName evidence="4">Carboxylesterase type B domain-containing protein</fullName>
    </recommendedName>
</protein>
<gene>
    <name evidence="5" type="ORF">JD844_013395</name>
</gene>
<organism evidence="5 6">
    <name type="scientific">Phrynosoma platyrhinos</name>
    <name type="common">Desert horned lizard</name>
    <dbReference type="NCBI Taxonomy" id="52577"/>
    <lineage>
        <taxon>Eukaryota</taxon>
        <taxon>Metazoa</taxon>
        <taxon>Chordata</taxon>
        <taxon>Craniata</taxon>
        <taxon>Vertebrata</taxon>
        <taxon>Euteleostomi</taxon>
        <taxon>Lepidosauria</taxon>
        <taxon>Squamata</taxon>
        <taxon>Bifurcata</taxon>
        <taxon>Unidentata</taxon>
        <taxon>Episquamata</taxon>
        <taxon>Toxicofera</taxon>
        <taxon>Iguania</taxon>
        <taxon>Phrynosomatidae</taxon>
        <taxon>Phrynosomatinae</taxon>
        <taxon>Phrynosoma</taxon>
    </lineage>
</organism>
<sequence>MLGCAENDDINMMSCLKIKDPGELMQKLPDTEPRDLVATTFVPTTDGEFLPDDPHTLLETRRFPLKPILTGFTLDEGTIFLYDNAPGFSLSSESLITHKQLLEGLHLVAPKASECAIKAAAFIYTHWKDGEERYRNAMIKASGDHLFLCSVAEVATRMAEAGSQVFAYIFTHRPPFEGAPDWIGVPHCAEVPYLVGNILSMTGSNFTDTETETILSQRVMHYWGQFLRTG</sequence>
<keyword evidence="2" id="KW-0719">Serine esterase</keyword>
<evidence type="ECO:0000256" key="1">
    <source>
        <dbReference type="ARBA" id="ARBA00005964"/>
    </source>
</evidence>
<evidence type="ECO:0000256" key="3">
    <source>
        <dbReference type="ARBA" id="ARBA00022801"/>
    </source>
</evidence>
<dbReference type="InterPro" id="IPR002018">
    <property type="entry name" value="CarbesteraseB"/>
</dbReference>
<evidence type="ECO:0000313" key="5">
    <source>
        <dbReference type="EMBL" id="KAH0630399.1"/>
    </source>
</evidence>
<evidence type="ECO:0000259" key="4">
    <source>
        <dbReference type="Pfam" id="PF00135"/>
    </source>
</evidence>
<dbReference type="InterPro" id="IPR029058">
    <property type="entry name" value="AB_hydrolase_fold"/>
</dbReference>
<dbReference type="EMBL" id="JAIPUX010000439">
    <property type="protein sequence ID" value="KAH0630399.1"/>
    <property type="molecule type" value="Genomic_DNA"/>
</dbReference>
<accession>A0ABQ7TL22</accession>
<evidence type="ECO:0000256" key="2">
    <source>
        <dbReference type="ARBA" id="ARBA00022487"/>
    </source>
</evidence>
<dbReference type="SUPFAM" id="SSF53474">
    <property type="entry name" value="alpha/beta-Hydrolases"/>
    <property type="match status" value="1"/>
</dbReference>